<feature type="domain" description="M23ase beta-sheet core" evidence="2">
    <location>
        <begin position="122"/>
        <end position="213"/>
    </location>
</feature>
<evidence type="ECO:0000259" key="2">
    <source>
        <dbReference type="Pfam" id="PF01551"/>
    </source>
</evidence>
<protein>
    <recommendedName>
        <fullName evidence="2">M23ase beta-sheet core domain-containing protein</fullName>
    </recommendedName>
</protein>
<name>A0ABP5B3K9_9ACTN</name>
<dbReference type="PANTHER" id="PTHR21666">
    <property type="entry name" value="PEPTIDASE-RELATED"/>
    <property type="match status" value="1"/>
</dbReference>
<dbReference type="Gene3D" id="1.10.530.10">
    <property type="match status" value="1"/>
</dbReference>
<sequence length="440" mass="45048">MFTCEWGGVMWAGKGAVWAGGGGVLAVVALPLLLLAGIGGSTSSMGLCPPGSPEKFAEFAHAAGADTAAPSGLHIDLPLAEADAAPPVPPELIAPGPWSYPVPAPATVTARFGQSGPHWSTRHTGTDFAAPAGTAVFAASDGVVLAVVHESAGRPFGTFVTLLHADNTVTVYAHLQEAAVARGQELAVGQQIGTVGSTGNSTGPHLHFEVRPQIKGRHLPVDPEPFLATATLSAAGTGPTSAQASGCLWPAGAPSGPVDTAALPELARAMTPTIVRLLEDCPELPLEWVHAQVMAESSWNPGAWTSDSNGGAAGLYQLSHEAWAAAEGDAGTWTRGSRPPASHPVWEPAVHLRVAITHACGNLREMTAHLLRHPTKPISPLEAMAVCHVAGCSRVMGSVSGIPVPGEAMCGRECVATVHAYLANISRHLHTITGTAPDTP</sequence>
<dbReference type="Gene3D" id="2.70.70.10">
    <property type="entry name" value="Glucose Permease (Domain IIA)"/>
    <property type="match status" value="1"/>
</dbReference>
<keyword evidence="1" id="KW-1133">Transmembrane helix</keyword>
<comment type="caution">
    <text evidence="3">The sequence shown here is derived from an EMBL/GenBank/DDBJ whole genome shotgun (WGS) entry which is preliminary data.</text>
</comment>
<evidence type="ECO:0000256" key="1">
    <source>
        <dbReference type="SAM" id="Phobius"/>
    </source>
</evidence>
<dbReference type="CDD" id="cd12797">
    <property type="entry name" value="M23_peptidase"/>
    <property type="match status" value="1"/>
</dbReference>
<dbReference type="PANTHER" id="PTHR21666:SF270">
    <property type="entry name" value="MUREIN HYDROLASE ACTIVATOR ENVC"/>
    <property type="match status" value="1"/>
</dbReference>
<dbReference type="InterPro" id="IPR016047">
    <property type="entry name" value="M23ase_b-sheet_dom"/>
</dbReference>
<keyword evidence="4" id="KW-1185">Reference proteome</keyword>
<evidence type="ECO:0000313" key="4">
    <source>
        <dbReference type="Proteomes" id="UP001501303"/>
    </source>
</evidence>
<dbReference type="Proteomes" id="UP001501303">
    <property type="component" value="Unassembled WGS sequence"/>
</dbReference>
<keyword evidence="1" id="KW-0472">Membrane</keyword>
<keyword evidence="1" id="KW-0812">Transmembrane</keyword>
<dbReference type="EMBL" id="BAAAMJ010000054">
    <property type="protein sequence ID" value="GAA1929460.1"/>
    <property type="molecule type" value="Genomic_DNA"/>
</dbReference>
<proteinExistence type="predicted"/>
<accession>A0ABP5B3K9</accession>
<dbReference type="InterPro" id="IPR023346">
    <property type="entry name" value="Lysozyme-like_dom_sf"/>
</dbReference>
<dbReference type="Pfam" id="PF01551">
    <property type="entry name" value="Peptidase_M23"/>
    <property type="match status" value="1"/>
</dbReference>
<dbReference type="RefSeq" id="WP_344264850.1">
    <property type="nucleotide sequence ID" value="NZ_BAAAMJ010000054.1"/>
</dbReference>
<gene>
    <name evidence="3" type="ORF">GCM10009716_41410</name>
</gene>
<dbReference type="InterPro" id="IPR050570">
    <property type="entry name" value="Cell_wall_metabolism_enzyme"/>
</dbReference>
<dbReference type="InterPro" id="IPR011055">
    <property type="entry name" value="Dup_hybrid_motif"/>
</dbReference>
<organism evidence="3 4">
    <name type="scientific">Streptomyces sodiiphilus</name>
    <dbReference type="NCBI Taxonomy" id="226217"/>
    <lineage>
        <taxon>Bacteria</taxon>
        <taxon>Bacillati</taxon>
        <taxon>Actinomycetota</taxon>
        <taxon>Actinomycetes</taxon>
        <taxon>Kitasatosporales</taxon>
        <taxon>Streptomycetaceae</taxon>
        <taxon>Streptomyces</taxon>
    </lineage>
</organism>
<feature type="transmembrane region" description="Helical" evidence="1">
    <location>
        <begin position="16"/>
        <end position="36"/>
    </location>
</feature>
<dbReference type="SUPFAM" id="SSF51261">
    <property type="entry name" value="Duplicated hybrid motif"/>
    <property type="match status" value="1"/>
</dbReference>
<dbReference type="SUPFAM" id="SSF53955">
    <property type="entry name" value="Lysozyme-like"/>
    <property type="match status" value="1"/>
</dbReference>
<reference evidence="4" key="1">
    <citation type="journal article" date="2019" name="Int. J. Syst. Evol. Microbiol.">
        <title>The Global Catalogue of Microorganisms (GCM) 10K type strain sequencing project: providing services to taxonomists for standard genome sequencing and annotation.</title>
        <authorList>
            <consortium name="The Broad Institute Genomics Platform"/>
            <consortium name="The Broad Institute Genome Sequencing Center for Infectious Disease"/>
            <person name="Wu L."/>
            <person name="Ma J."/>
        </authorList>
    </citation>
    <scope>NUCLEOTIDE SEQUENCE [LARGE SCALE GENOMIC DNA]</scope>
    <source>
        <strain evidence="4">JCM 13581</strain>
    </source>
</reference>
<evidence type="ECO:0000313" key="3">
    <source>
        <dbReference type="EMBL" id="GAA1929460.1"/>
    </source>
</evidence>